<reference evidence="4" key="1">
    <citation type="submission" date="2025-08" db="UniProtKB">
        <authorList>
            <consortium name="Ensembl"/>
        </authorList>
    </citation>
    <scope>IDENTIFICATION</scope>
</reference>
<feature type="chain" id="PRO_5018527901" description="EGF-like domain-containing protein" evidence="2">
    <location>
        <begin position="25"/>
        <end position="518"/>
    </location>
</feature>
<evidence type="ECO:0000313" key="4">
    <source>
        <dbReference type="Ensembl" id="ENSCVAP00000022236.1"/>
    </source>
</evidence>
<feature type="disulfide bond" evidence="1">
    <location>
        <begin position="469"/>
        <end position="486"/>
    </location>
</feature>
<sequence>MVSSRRYALLLLVSFILQWTSAWSHLHTNPSILRRVRKEIPFEGREKTEKTLTLGKEILSLVKDTVETLKANDIKDIVKSLSVFAGIAPGIGTVASSLINMVLIFIPQNDPVLDAVNKGFAEVNQKLDSLSIQISNLQTDVEWFNFASAYSRDEVTILSAWRKYIELHQSSQSLQSLEDRRRLSEIFKNFYETSGAESSVSNFYQYLTVEGVAIHQNLNRLLRDKFKCDIKIISSYNFYLSSLLWKGMVLNQMYWKLIGLHTSTKEDQHVQMFNKVFEAQLAGIDYCKQNYESYMKLDVLEAAKSLSPDNKMAIAVKVKEVLDNKYNWYKWGVVVYNKAEKHNHRVIEATEIDAGEVIVLVRFIRHTDVTFYQDRAKRTAELCFRRKYCSEITEVVQKCKDNTYPASGLEDNFFYLKQHATETHAFYSEDFAEVPEPLHQVDCYWTYSSLGKVSLHYSVEMPVCSNVQCQNSGTCERVLLSNQWFCRCSTGYYGEYCEQQFDTSRIPGRENPDPPADQ</sequence>
<dbReference type="PROSITE" id="PS50026">
    <property type="entry name" value="EGF_3"/>
    <property type="match status" value="1"/>
</dbReference>
<proteinExistence type="predicted"/>
<dbReference type="GeneTree" id="ENSGT01150000287072"/>
<keyword evidence="1" id="KW-0245">EGF-like domain</keyword>
<dbReference type="Gene3D" id="2.10.25.10">
    <property type="entry name" value="Laminin"/>
    <property type="match status" value="1"/>
</dbReference>
<dbReference type="Ensembl" id="ENSCVAT00000009819.1">
    <property type="protein sequence ID" value="ENSCVAP00000022236.1"/>
    <property type="gene ID" value="ENSCVAG00000004763.1"/>
</dbReference>
<dbReference type="PANTHER" id="PTHR40472">
    <property type="entry name" value="RICIN B-TYPE LECTIN DOMAIN-CONTAINING PROTEIN"/>
    <property type="match status" value="1"/>
</dbReference>
<dbReference type="SUPFAM" id="SSF57196">
    <property type="entry name" value="EGF/Laminin"/>
    <property type="match status" value="1"/>
</dbReference>
<dbReference type="STRING" id="28743.ENSCVAP00000022236"/>
<comment type="caution">
    <text evidence="1">Lacks conserved residue(s) required for the propagation of feature annotation.</text>
</comment>
<dbReference type="OMA" id="KVMYSSY"/>
<dbReference type="PANTHER" id="PTHR40472:SF6">
    <property type="entry name" value="RICIN B-TYPE LECTIN DOMAIN-CONTAINING PROTEIN"/>
    <property type="match status" value="1"/>
</dbReference>
<dbReference type="PROSITE" id="PS00022">
    <property type="entry name" value="EGF_1"/>
    <property type="match status" value="1"/>
</dbReference>
<dbReference type="AlphaFoldDB" id="A0A3Q2DQZ9"/>
<organism evidence="4 5">
    <name type="scientific">Cyprinodon variegatus</name>
    <name type="common">Sheepshead minnow</name>
    <dbReference type="NCBI Taxonomy" id="28743"/>
    <lineage>
        <taxon>Eukaryota</taxon>
        <taxon>Metazoa</taxon>
        <taxon>Chordata</taxon>
        <taxon>Craniata</taxon>
        <taxon>Vertebrata</taxon>
        <taxon>Euteleostomi</taxon>
        <taxon>Actinopterygii</taxon>
        <taxon>Neopterygii</taxon>
        <taxon>Teleostei</taxon>
        <taxon>Neoteleostei</taxon>
        <taxon>Acanthomorphata</taxon>
        <taxon>Ovalentaria</taxon>
        <taxon>Atherinomorphae</taxon>
        <taxon>Cyprinodontiformes</taxon>
        <taxon>Cyprinodontidae</taxon>
        <taxon>Cyprinodon</taxon>
    </lineage>
</organism>
<keyword evidence="5" id="KW-1185">Reference proteome</keyword>
<accession>A0A3Q2DQZ9</accession>
<evidence type="ECO:0000256" key="2">
    <source>
        <dbReference type="SAM" id="SignalP"/>
    </source>
</evidence>
<keyword evidence="2" id="KW-0732">Signal</keyword>
<reference evidence="4" key="2">
    <citation type="submission" date="2025-09" db="UniProtKB">
        <authorList>
            <consortium name="Ensembl"/>
        </authorList>
    </citation>
    <scope>IDENTIFICATION</scope>
</reference>
<dbReference type="CDD" id="cd00054">
    <property type="entry name" value="EGF_CA"/>
    <property type="match status" value="1"/>
</dbReference>
<protein>
    <recommendedName>
        <fullName evidence="3">EGF-like domain-containing protein</fullName>
    </recommendedName>
</protein>
<dbReference type="InterPro" id="IPR000742">
    <property type="entry name" value="EGF"/>
</dbReference>
<evidence type="ECO:0000256" key="1">
    <source>
        <dbReference type="PROSITE-ProRule" id="PRU00076"/>
    </source>
</evidence>
<dbReference type="InterPro" id="IPR039051">
    <property type="entry name" value="SE-CTX-like"/>
</dbReference>
<keyword evidence="1" id="KW-1015">Disulfide bond</keyword>
<dbReference type="Proteomes" id="UP000265020">
    <property type="component" value="Unassembled WGS sequence"/>
</dbReference>
<name>A0A3Q2DQZ9_CYPVA</name>
<dbReference type="PROSITE" id="PS01186">
    <property type="entry name" value="EGF_2"/>
    <property type="match status" value="1"/>
</dbReference>
<evidence type="ECO:0000259" key="3">
    <source>
        <dbReference type="PROSITE" id="PS50026"/>
    </source>
</evidence>
<dbReference type="Pfam" id="PF00008">
    <property type="entry name" value="EGF"/>
    <property type="match status" value="1"/>
</dbReference>
<evidence type="ECO:0000313" key="5">
    <source>
        <dbReference type="Proteomes" id="UP000265020"/>
    </source>
</evidence>
<feature type="domain" description="EGF-like" evidence="3">
    <location>
        <begin position="460"/>
        <end position="498"/>
    </location>
</feature>
<feature type="disulfide bond" evidence="1">
    <location>
        <begin position="488"/>
        <end position="497"/>
    </location>
</feature>
<feature type="signal peptide" evidence="2">
    <location>
        <begin position="1"/>
        <end position="24"/>
    </location>
</feature>